<evidence type="ECO:0000313" key="1">
    <source>
        <dbReference type="EMBL" id="HBH1544362.1"/>
    </source>
</evidence>
<dbReference type="RefSeq" id="WP_009899187.1">
    <property type="nucleotide sequence ID" value="NZ_FUQT01000003.1"/>
</dbReference>
<name>A0AAN5VQL8_CLODI</name>
<accession>A0AAN5VQL8</accession>
<comment type="caution">
    <text evidence="1">The sequence shown here is derived from an EMBL/GenBank/DDBJ whole genome shotgun (WGS) entry which is preliminary data.</text>
</comment>
<evidence type="ECO:0000313" key="2">
    <source>
        <dbReference type="Proteomes" id="UP000878956"/>
    </source>
</evidence>
<protein>
    <submittedName>
        <fullName evidence="1">Uncharacterized protein</fullName>
    </submittedName>
</protein>
<proteinExistence type="predicted"/>
<reference evidence="1" key="2">
    <citation type="submission" date="2021-06" db="EMBL/GenBank/DDBJ databases">
        <authorList>
            <consortium name="NCBI Pathogen Detection Project"/>
        </authorList>
    </citation>
    <scope>NUCLEOTIDE SEQUENCE</scope>
    <source>
        <strain evidence="1">HN1000</strain>
    </source>
</reference>
<gene>
    <name evidence="1" type="ORF">KRM00_003911</name>
</gene>
<organism evidence="1 2">
    <name type="scientific">Clostridioides difficile</name>
    <name type="common">Peptoclostridium difficile</name>
    <dbReference type="NCBI Taxonomy" id="1496"/>
    <lineage>
        <taxon>Bacteria</taxon>
        <taxon>Bacillati</taxon>
        <taxon>Bacillota</taxon>
        <taxon>Clostridia</taxon>
        <taxon>Peptostreptococcales</taxon>
        <taxon>Peptostreptococcaceae</taxon>
        <taxon>Clostridioides</taxon>
    </lineage>
</organism>
<dbReference type="Proteomes" id="UP000878956">
    <property type="component" value="Unassembled WGS sequence"/>
</dbReference>
<dbReference type="EMBL" id="DAEPXK010000076">
    <property type="protein sequence ID" value="HBH1544362.1"/>
    <property type="molecule type" value="Genomic_DNA"/>
</dbReference>
<sequence>MSNIVKLFKESNQEYLSTAYLLSNSDDSVEDIYEEIHSMLELKTIQKFEFVICPLCASETKVESSLSEYIKCLNCNEFIIPDFVIERFKITDKEDKLRLKQD</sequence>
<dbReference type="AlphaFoldDB" id="A0AAN5VQL8"/>
<reference evidence="1" key="1">
    <citation type="journal article" date="2018" name="Genome Biol.">
        <title>SKESA: strategic k-mer extension for scrupulous assemblies.</title>
        <authorList>
            <person name="Souvorov A."/>
            <person name="Agarwala R."/>
            <person name="Lipman D.J."/>
        </authorList>
    </citation>
    <scope>NUCLEOTIDE SEQUENCE</scope>
    <source>
        <strain evidence="1">HN1000</strain>
    </source>
</reference>